<sequence length="285" mass="32140">MPLVNHRAALQGSTRAGQSRSIFLFYVATPNYCLDCLQLQLSPSSWRGSHSQTWTGSTKCCLWLYRESPSFETPIPTTTPIARSKTAAMARILDGVPRGYHRYTRGVVSASKVEALARKFHSLFGIGCTPAQRLTRKGKGLANAVLVMYWPPDAEQVEWLLLATDGNGLEKERRCSWSKERSACSGWAMKWSDTLQVDGLSGPWRRPKLEMAELYALLAFQAGQRYYTALAETLERIARQPGFHGVRTQSWALFQEARRRGYTGPLPPLFYLQKVSHRERLTLAP</sequence>
<gene>
    <name evidence="1" type="ORF">LMG3441_03976</name>
</gene>
<accession>A0A6S7ACD5</accession>
<organism evidence="1 2">
    <name type="scientific">Achromobacter kerstersii</name>
    <dbReference type="NCBI Taxonomy" id="1353890"/>
    <lineage>
        <taxon>Bacteria</taxon>
        <taxon>Pseudomonadati</taxon>
        <taxon>Pseudomonadota</taxon>
        <taxon>Betaproteobacteria</taxon>
        <taxon>Burkholderiales</taxon>
        <taxon>Alcaligenaceae</taxon>
        <taxon>Achromobacter</taxon>
    </lineage>
</organism>
<evidence type="ECO:0000313" key="1">
    <source>
        <dbReference type="EMBL" id="CAB3722970.1"/>
    </source>
</evidence>
<evidence type="ECO:0000313" key="2">
    <source>
        <dbReference type="Proteomes" id="UP000494269"/>
    </source>
</evidence>
<protein>
    <submittedName>
        <fullName evidence="1">Uncharacterized protein</fullName>
    </submittedName>
</protein>
<proteinExistence type="predicted"/>
<keyword evidence="2" id="KW-1185">Reference proteome</keyword>
<dbReference type="EMBL" id="CADIJQ010000007">
    <property type="protein sequence ID" value="CAB3722970.1"/>
    <property type="molecule type" value="Genomic_DNA"/>
</dbReference>
<name>A0A6S7ACD5_9BURK</name>
<dbReference type="AlphaFoldDB" id="A0A6S7ACD5"/>
<dbReference type="Proteomes" id="UP000494269">
    <property type="component" value="Unassembled WGS sequence"/>
</dbReference>
<reference evidence="1 2" key="1">
    <citation type="submission" date="2020-04" db="EMBL/GenBank/DDBJ databases">
        <authorList>
            <person name="De Canck E."/>
        </authorList>
    </citation>
    <scope>NUCLEOTIDE SEQUENCE [LARGE SCALE GENOMIC DNA]</scope>
    <source>
        <strain evidence="1 2">LMG 3441</strain>
    </source>
</reference>